<evidence type="ECO:0000256" key="1">
    <source>
        <dbReference type="SAM" id="MobiDB-lite"/>
    </source>
</evidence>
<feature type="compositionally biased region" description="Polar residues" evidence="1">
    <location>
        <begin position="420"/>
        <end position="434"/>
    </location>
</feature>
<feature type="region of interest" description="Disordered" evidence="1">
    <location>
        <begin position="136"/>
        <end position="165"/>
    </location>
</feature>
<feature type="compositionally biased region" description="Polar residues" evidence="1">
    <location>
        <begin position="442"/>
        <end position="463"/>
    </location>
</feature>
<dbReference type="EMBL" id="CACRXK020000365">
    <property type="protein sequence ID" value="CAB3981233.1"/>
    <property type="molecule type" value="Genomic_DNA"/>
</dbReference>
<gene>
    <name evidence="2" type="ORF">PACLA_8A038479</name>
</gene>
<feature type="compositionally biased region" description="Polar residues" evidence="1">
    <location>
        <begin position="387"/>
        <end position="411"/>
    </location>
</feature>
<organism evidence="2 3">
    <name type="scientific">Paramuricea clavata</name>
    <name type="common">Red gorgonian</name>
    <name type="synonym">Violescent sea-whip</name>
    <dbReference type="NCBI Taxonomy" id="317549"/>
    <lineage>
        <taxon>Eukaryota</taxon>
        <taxon>Metazoa</taxon>
        <taxon>Cnidaria</taxon>
        <taxon>Anthozoa</taxon>
        <taxon>Octocorallia</taxon>
        <taxon>Malacalcyonacea</taxon>
        <taxon>Plexauridae</taxon>
        <taxon>Paramuricea</taxon>
    </lineage>
</organism>
<dbReference type="OrthoDB" id="524326at2759"/>
<keyword evidence="3" id="KW-1185">Reference proteome</keyword>
<proteinExistence type="predicted"/>
<dbReference type="PANTHER" id="PTHR15463:SF2">
    <property type="entry name" value="SYNERGIN GAMMA"/>
    <property type="match status" value="1"/>
</dbReference>
<evidence type="ECO:0000313" key="2">
    <source>
        <dbReference type="EMBL" id="CAB3981233.1"/>
    </source>
</evidence>
<dbReference type="InterPro" id="IPR000261">
    <property type="entry name" value="EH_dom"/>
</dbReference>
<dbReference type="Proteomes" id="UP001152795">
    <property type="component" value="Unassembled WGS sequence"/>
</dbReference>
<feature type="compositionally biased region" description="Polar residues" evidence="1">
    <location>
        <begin position="677"/>
        <end position="697"/>
    </location>
</feature>
<evidence type="ECO:0000313" key="3">
    <source>
        <dbReference type="Proteomes" id="UP001152795"/>
    </source>
</evidence>
<feature type="region of interest" description="Disordered" evidence="1">
    <location>
        <begin position="387"/>
        <end position="463"/>
    </location>
</feature>
<dbReference type="InterPro" id="IPR011992">
    <property type="entry name" value="EF-hand-dom_pair"/>
</dbReference>
<dbReference type="Pfam" id="PF12763">
    <property type="entry name" value="EH"/>
    <property type="match status" value="1"/>
</dbReference>
<feature type="region of interest" description="Disordered" evidence="1">
    <location>
        <begin position="782"/>
        <end position="803"/>
    </location>
</feature>
<sequence length="1057" mass="115365">MDQWNQRMMFPGMPAGIPQNANNQQNFYRPTNPQQFYPTAAGVQFHGGGFQTRPPFPQNMTPMAQNFPPPPQPHPTRPMNPAELESLKKKRNFEEQQKRLMALKQKGGGVSMNDLFGKKGNSGGMASLLGSFSDVSRSKGTNSYQGPQGSSNLSGQTPPSYNVNSGSNIPVPAVSNFASSNWNMPGLPNNNPTAGQSSGDFEQFQGFSSKTMQDDFGDFQQSSRMQFPAMPSTRQSEVLRSNQADVFSVASHGDQTRQQAVGHVPVTSSVQQPDAGDFHQSLSTQFPAVPSTQQSEVTSSINAPVTPSIEDLMKKSLTLDNQSPSSGKRFEKPKITKTIKAQPSHFAESVKASKFENIDSLSEMFTIPQAALAQPVERSVPISHVTANSSDDWSDFSSATETVFQEQNPSTGHAPPSPGQRLSFSSIQNPSSGQRDPMSSLGLPTSESTTFNWESGNEGHFNTLQEPRGEMGTIFSQSVSKAQTGTMWIPHVPSGPDGMLVGVNTPVSQGNSGQGILSRSDFGDFQSDVPRNDALSAAVQVQVSSEVSQETPVVDPEHAIYGVSLPDWSKNTNMLPAVYKQIHKMCSSPPNDTISTSQLYPILLSSDLPRDKLGYIWSKCNKAVPGELNEQELYLILGMVALAQVGLQVNKLTLEKLASCVTAPIPSFPESIFPNEAIQTSDSPTTTPNPRPEQTTILPAEPDSTADTIFHPTPHVDAVKHPDWSKWKTSKAGQIDDKFSDFQLLKPNDTGVSTSTSLPNLNWSSNATTYSPRQIGYYLSPSSVSSVTGSSESANQEPPKTAKSEEFSLFGVLQSSTEDPQSLAAVEMNKSDIFGEMTGASEPRQQFGSFENKAVHSSAHVMSVPLQASQRYTLTGEDESVDHHERAWLKCLTSCFNVIMKSCQTLQNISDPNLMNEIFSSQHGISHFSAIIEVYCVSQRVKASVLKSAHNNKKLKESLQNIDNIWKTYTSFEPFKKLLPVENFNFSSCHGNDGDDVNLSCGVCLLNVDKSCMNSRQKSHRAKLNYGNRQYHTTCANFWCNKVDSVLPSLQLSNSLI</sequence>
<dbReference type="PROSITE" id="PS50031">
    <property type="entry name" value="EH"/>
    <property type="match status" value="1"/>
</dbReference>
<dbReference type="Pfam" id="PF25999">
    <property type="entry name" value="SYNRG_C"/>
    <property type="match status" value="1"/>
</dbReference>
<feature type="region of interest" description="Disordered" evidence="1">
    <location>
        <begin position="672"/>
        <end position="716"/>
    </location>
</feature>
<dbReference type="InterPro" id="IPR059024">
    <property type="entry name" value="SYNRG_C"/>
</dbReference>
<accession>A0A6S7FV43</accession>
<dbReference type="SMART" id="SM00027">
    <property type="entry name" value="EH"/>
    <property type="match status" value="1"/>
</dbReference>
<feature type="compositionally biased region" description="Low complexity" evidence="1">
    <location>
        <begin position="782"/>
        <end position="793"/>
    </location>
</feature>
<dbReference type="PANTHER" id="PTHR15463">
    <property type="entry name" value="AP1 GAMMA SUBUNIT BINDING PROTEIN 1"/>
    <property type="match status" value="1"/>
</dbReference>
<comment type="caution">
    <text evidence="2">The sequence shown here is derived from an EMBL/GenBank/DDBJ whole genome shotgun (WGS) entry which is preliminary data.</text>
</comment>
<dbReference type="InterPro" id="IPR039656">
    <property type="entry name" value="SYNRG"/>
</dbReference>
<protein>
    <submittedName>
        <fullName evidence="2">Synergin gamma-like</fullName>
    </submittedName>
</protein>
<dbReference type="SUPFAM" id="SSF47473">
    <property type="entry name" value="EF-hand"/>
    <property type="match status" value="1"/>
</dbReference>
<dbReference type="Gene3D" id="1.10.238.10">
    <property type="entry name" value="EF-hand"/>
    <property type="match status" value="1"/>
</dbReference>
<dbReference type="GO" id="GO:0030130">
    <property type="term" value="C:clathrin coat of trans-Golgi network vesicle"/>
    <property type="evidence" value="ECO:0007669"/>
    <property type="project" value="TreeGrafter"/>
</dbReference>
<reference evidence="2" key="1">
    <citation type="submission" date="2020-04" db="EMBL/GenBank/DDBJ databases">
        <authorList>
            <person name="Alioto T."/>
            <person name="Alioto T."/>
            <person name="Gomez Garrido J."/>
        </authorList>
    </citation>
    <scope>NUCLEOTIDE SEQUENCE</scope>
    <source>
        <strain evidence="2">A484AB</strain>
    </source>
</reference>
<name>A0A6S7FV43_PARCT</name>
<dbReference type="AlphaFoldDB" id="A0A6S7FV43"/>